<proteinExistence type="predicted"/>
<organism evidence="1 2">
    <name type="scientific">Cohnella thailandensis</name>
    <dbReference type="NCBI Taxonomy" id="557557"/>
    <lineage>
        <taxon>Bacteria</taxon>
        <taxon>Bacillati</taxon>
        <taxon>Bacillota</taxon>
        <taxon>Bacilli</taxon>
        <taxon>Bacillales</taxon>
        <taxon>Paenibacillaceae</taxon>
        <taxon>Cohnella</taxon>
    </lineage>
</organism>
<protein>
    <submittedName>
        <fullName evidence="1">Uncharacterized protein</fullName>
    </submittedName>
</protein>
<accession>A0A841SZ21</accession>
<evidence type="ECO:0000313" key="1">
    <source>
        <dbReference type="EMBL" id="MBB6635408.1"/>
    </source>
</evidence>
<dbReference type="EMBL" id="JACJVQ010000013">
    <property type="protein sequence ID" value="MBB6635408.1"/>
    <property type="molecule type" value="Genomic_DNA"/>
</dbReference>
<name>A0A841SZ21_9BACL</name>
<dbReference type="InterPro" id="IPR054055">
    <property type="entry name" value="YpzH"/>
</dbReference>
<evidence type="ECO:0000313" key="2">
    <source>
        <dbReference type="Proteomes" id="UP000535838"/>
    </source>
</evidence>
<reference evidence="1 2" key="1">
    <citation type="submission" date="2020-08" db="EMBL/GenBank/DDBJ databases">
        <title>Cohnella phylogeny.</title>
        <authorList>
            <person name="Dunlap C."/>
        </authorList>
    </citation>
    <scope>NUCLEOTIDE SEQUENCE [LARGE SCALE GENOMIC DNA]</scope>
    <source>
        <strain evidence="1 2">DSM 25241</strain>
    </source>
</reference>
<dbReference type="AlphaFoldDB" id="A0A841SZ21"/>
<gene>
    <name evidence="1" type="ORF">H7B67_14920</name>
</gene>
<dbReference type="Pfam" id="PF21835">
    <property type="entry name" value="YIEGIA_cap"/>
    <property type="match status" value="1"/>
</dbReference>
<dbReference type="RefSeq" id="WP_185120640.1">
    <property type="nucleotide sequence ID" value="NZ_JACJVQ010000013.1"/>
</dbReference>
<sequence length="59" mass="6407">MAKIIAVVTVKPDKVKGGLPAFLTADEGEMTHIAKLLEKILDAAAHRLGDDLFIIVDRH</sequence>
<comment type="caution">
    <text evidence="1">The sequence shown here is derived from an EMBL/GenBank/DDBJ whole genome shotgun (WGS) entry which is preliminary data.</text>
</comment>
<dbReference type="Proteomes" id="UP000535838">
    <property type="component" value="Unassembled WGS sequence"/>
</dbReference>
<keyword evidence="2" id="KW-1185">Reference proteome</keyword>